<sequence>MALHKLNPERLKRRLPEYSRNCQDRAVPGRSECTSGSETGIFIPRELFPATKKAGSPSPIGVVPPPTGGPTGKVLSHWLFPLESAKLDDDWSNSLASSSTPVVQQPAIFAGNSLSNGIITLFDQ</sequence>
<organism evidence="1 2">
    <name type="scientific">Penicillium rubens (strain ATCC 28089 / DSM 1075 / NRRL 1951 / Wisconsin 54-1255)</name>
    <name type="common">Penicillium chrysogenum</name>
    <dbReference type="NCBI Taxonomy" id="500485"/>
    <lineage>
        <taxon>Eukaryota</taxon>
        <taxon>Fungi</taxon>
        <taxon>Dikarya</taxon>
        <taxon>Ascomycota</taxon>
        <taxon>Pezizomycotina</taxon>
        <taxon>Eurotiomycetes</taxon>
        <taxon>Eurotiomycetidae</taxon>
        <taxon>Eurotiales</taxon>
        <taxon>Aspergillaceae</taxon>
        <taxon>Penicillium</taxon>
        <taxon>Penicillium chrysogenum species complex</taxon>
    </lineage>
</organism>
<dbReference type="HOGENOM" id="CLU_2004663_0_0_1"/>
<accession>B6HNX2</accession>
<dbReference type="EMBL" id="AM920436">
    <property type="protein sequence ID" value="CAP97167.1"/>
    <property type="molecule type" value="Genomic_DNA"/>
</dbReference>
<gene>
    <name evidence="1" type="ORF">Pc21g22700</name>
    <name evidence="1" type="ORF">PCH_Pc21g22700</name>
</gene>
<proteinExistence type="predicted"/>
<evidence type="ECO:0000313" key="1">
    <source>
        <dbReference type="EMBL" id="CAP97167.1"/>
    </source>
</evidence>
<dbReference type="VEuPathDB" id="FungiDB:PCH_Pc21g22700"/>
<keyword evidence="2" id="KW-1185">Reference proteome</keyword>
<name>B6HNX2_PENRW</name>
<reference evidence="1 2" key="1">
    <citation type="journal article" date="2008" name="Nat. Biotechnol.">
        <title>Genome sequencing and analysis of the filamentous fungus Penicillium chrysogenum.</title>
        <authorList>
            <person name="van den Berg M.A."/>
            <person name="Albang R."/>
            <person name="Albermann K."/>
            <person name="Badger J.H."/>
            <person name="Daran J.-M."/>
            <person name="Driessen A.J.M."/>
            <person name="Garcia-Estrada C."/>
            <person name="Fedorova N.D."/>
            <person name="Harris D.M."/>
            <person name="Heijne W.H.M."/>
            <person name="Joardar V.S."/>
            <person name="Kiel J.A.K.W."/>
            <person name="Kovalchuk A."/>
            <person name="Martin J.F."/>
            <person name="Nierman W.C."/>
            <person name="Nijland J.G."/>
            <person name="Pronk J.T."/>
            <person name="Roubos J.A."/>
            <person name="van der Klei I.J."/>
            <person name="van Peij N.N.M.E."/>
            <person name="Veenhuis M."/>
            <person name="von Doehren H."/>
            <person name="Wagner C."/>
            <person name="Wortman J.R."/>
            <person name="Bovenberg R.A.L."/>
        </authorList>
    </citation>
    <scope>NUCLEOTIDE SEQUENCE [LARGE SCALE GENOMIC DNA]</scope>
    <source>
        <strain evidence="2">ATCC 28089 / DSM 1075 / NRRL 1951 / Wisconsin 54-1255</strain>
    </source>
</reference>
<dbReference type="AlphaFoldDB" id="B6HNX2"/>
<protein>
    <submittedName>
        <fullName evidence="1">Uncharacterized protein</fullName>
    </submittedName>
</protein>
<dbReference type="Proteomes" id="UP000000724">
    <property type="component" value="Contig Pc00c21"/>
</dbReference>
<evidence type="ECO:0000313" key="2">
    <source>
        <dbReference type="Proteomes" id="UP000000724"/>
    </source>
</evidence>